<evidence type="ECO:0000313" key="4">
    <source>
        <dbReference type="EMBL" id="KAB0407563.1"/>
    </source>
</evidence>
<dbReference type="GO" id="GO:1902600">
    <property type="term" value="P:proton transmembrane transport"/>
    <property type="evidence" value="ECO:0007669"/>
    <property type="project" value="TreeGrafter"/>
</dbReference>
<organism evidence="4 5">
    <name type="scientific">Balaenoptera physalus</name>
    <name type="common">Fin whale</name>
    <name type="synonym">Balaena physalus</name>
    <dbReference type="NCBI Taxonomy" id="9770"/>
    <lineage>
        <taxon>Eukaryota</taxon>
        <taxon>Metazoa</taxon>
        <taxon>Chordata</taxon>
        <taxon>Craniata</taxon>
        <taxon>Vertebrata</taxon>
        <taxon>Euteleostomi</taxon>
        <taxon>Mammalia</taxon>
        <taxon>Eutheria</taxon>
        <taxon>Laurasiatheria</taxon>
        <taxon>Artiodactyla</taxon>
        <taxon>Whippomorpha</taxon>
        <taxon>Cetacea</taxon>
        <taxon>Mysticeti</taxon>
        <taxon>Balaenopteridae</taxon>
        <taxon>Balaenoptera</taxon>
    </lineage>
</organism>
<proteinExistence type="predicted"/>
<dbReference type="PANTHER" id="PTHR43294">
    <property type="entry name" value="SODIUM/POTASSIUM-TRANSPORTING ATPASE SUBUNIT ALPHA"/>
    <property type="match status" value="1"/>
</dbReference>
<dbReference type="InterPro" id="IPR023298">
    <property type="entry name" value="ATPase_P-typ_TM_dom_sf"/>
</dbReference>
<dbReference type="InterPro" id="IPR050510">
    <property type="entry name" value="Cation_transp_ATPase_P-type"/>
</dbReference>
<dbReference type="GO" id="GO:0005391">
    <property type="term" value="F:P-type sodium:potassium-exchanging transporter activity"/>
    <property type="evidence" value="ECO:0007669"/>
    <property type="project" value="TreeGrafter"/>
</dbReference>
<dbReference type="GO" id="GO:0036376">
    <property type="term" value="P:sodium ion export across plasma membrane"/>
    <property type="evidence" value="ECO:0007669"/>
    <property type="project" value="TreeGrafter"/>
</dbReference>
<dbReference type="GO" id="GO:0030007">
    <property type="term" value="P:intracellular potassium ion homeostasis"/>
    <property type="evidence" value="ECO:0007669"/>
    <property type="project" value="TreeGrafter"/>
</dbReference>
<dbReference type="GO" id="GO:0042383">
    <property type="term" value="C:sarcolemma"/>
    <property type="evidence" value="ECO:0007669"/>
    <property type="project" value="TreeGrafter"/>
</dbReference>
<keyword evidence="5" id="KW-1185">Reference proteome</keyword>
<keyword evidence="2" id="KW-0472">Membrane</keyword>
<dbReference type="PANTHER" id="PTHR43294:SF9">
    <property type="entry name" value="SODIUM_POTASSIUM-TRANSPORTING ATPASE SUBUNIT ALPHA-1"/>
    <property type="match status" value="1"/>
</dbReference>
<feature type="domain" description="Cation-transporting P-type ATPase C-terminal" evidence="3">
    <location>
        <begin position="1"/>
        <end position="60"/>
    </location>
</feature>
<dbReference type="GO" id="GO:0005890">
    <property type="term" value="C:sodium:potassium-exchanging ATPase complex"/>
    <property type="evidence" value="ECO:0007669"/>
    <property type="project" value="TreeGrafter"/>
</dbReference>
<feature type="transmembrane region" description="Helical" evidence="2">
    <location>
        <begin position="36"/>
        <end position="59"/>
    </location>
</feature>
<gene>
    <name evidence="4" type="ORF">E2I00_018822</name>
</gene>
<evidence type="ECO:0000256" key="1">
    <source>
        <dbReference type="ARBA" id="ARBA00022842"/>
    </source>
</evidence>
<dbReference type="InterPro" id="IPR006068">
    <property type="entry name" value="ATPase_P-typ_cation-transptr_C"/>
</dbReference>
<keyword evidence="2" id="KW-0812">Transmembrane</keyword>
<dbReference type="Pfam" id="PF00689">
    <property type="entry name" value="Cation_ATPase_C"/>
    <property type="match status" value="1"/>
</dbReference>
<comment type="caution">
    <text evidence="4">The sequence shown here is derived from an EMBL/GenBank/DDBJ whole genome shotgun (WGS) entry which is preliminary data.</text>
</comment>
<dbReference type="GO" id="GO:0006883">
    <property type="term" value="P:intracellular sodium ion homeostasis"/>
    <property type="evidence" value="ECO:0007669"/>
    <property type="project" value="TreeGrafter"/>
</dbReference>
<protein>
    <recommendedName>
        <fullName evidence="3">Cation-transporting P-type ATPase C-terminal domain-containing protein</fullName>
    </recommendedName>
</protein>
<dbReference type="Gene3D" id="1.20.1110.10">
    <property type="entry name" value="Calcium-transporting ATPase, transmembrane domain"/>
    <property type="match status" value="1"/>
</dbReference>
<keyword evidence="2" id="KW-1133">Transmembrane helix</keyword>
<dbReference type="AlphaFoldDB" id="A0A643CJR3"/>
<dbReference type="OrthoDB" id="3352408at2759"/>
<evidence type="ECO:0000256" key="2">
    <source>
        <dbReference type="SAM" id="Phobius"/>
    </source>
</evidence>
<dbReference type="SUPFAM" id="SSF81665">
    <property type="entry name" value="Calcium ATPase, transmembrane domain M"/>
    <property type="match status" value="1"/>
</dbReference>
<reference evidence="4 5" key="1">
    <citation type="journal article" date="2019" name="PLoS ONE">
        <title>Genomic analyses reveal an absence of contemporary introgressive admixture between fin whales and blue whales, despite known hybrids.</title>
        <authorList>
            <person name="Westbury M.V."/>
            <person name="Petersen B."/>
            <person name="Lorenzen E.D."/>
        </authorList>
    </citation>
    <scope>NUCLEOTIDE SEQUENCE [LARGE SCALE GENOMIC DNA]</scope>
    <source>
        <strain evidence="4">FinWhale-01</strain>
    </source>
</reference>
<sequence length="61" mass="6909">MDMVPATSLAYELARSDIMKRQLKNPKMDKRVNKQLISMAYGQIGMIQALGVLFTYFVILG</sequence>
<name>A0A643CJR3_BALPH</name>
<evidence type="ECO:0000259" key="3">
    <source>
        <dbReference type="Pfam" id="PF00689"/>
    </source>
</evidence>
<keyword evidence="1" id="KW-0460">Magnesium</keyword>
<dbReference type="Proteomes" id="UP000437017">
    <property type="component" value="Unassembled WGS sequence"/>
</dbReference>
<dbReference type="GO" id="GO:1990573">
    <property type="term" value="P:potassium ion import across plasma membrane"/>
    <property type="evidence" value="ECO:0007669"/>
    <property type="project" value="TreeGrafter"/>
</dbReference>
<accession>A0A643CJR3</accession>
<evidence type="ECO:0000313" key="5">
    <source>
        <dbReference type="Proteomes" id="UP000437017"/>
    </source>
</evidence>
<dbReference type="EMBL" id="SGJD01000027">
    <property type="protein sequence ID" value="KAB0407563.1"/>
    <property type="molecule type" value="Genomic_DNA"/>
</dbReference>